<comment type="caution">
    <text evidence="8">The sequence shown here is derived from an EMBL/GenBank/DDBJ whole genome shotgun (WGS) entry which is preliminary data.</text>
</comment>
<dbReference type="InterPro" id="IPR050553">
    <property type="entry name" value="Thioredoxin_ResA/DsbE_sf"/>
</dbReference>
<dbReference type="InterPro" id="IPR000866">
    <property type="entry name" value="AhpC/TSA"/>
</dbReference>
<gene>
    <name evidence="8" type="ORF">SAMN06265222_108213</name>
</gene>
<dbReference type="PROSITE" id="PS51352">
    <property type="entry name" value="THIOREDOXIN_2"/>
    <property type="match status" value="1"/>
</dbReference>
<dbReference type="Gene3D" id="3.40.30.10">
    <property type="entry name" value="Glutaredoxin"/>
    <property type="match status" value="1"/>
</dbReference>
<feature type="signal peptide" evidence="6">
    <location>
        <begin position="1"/>
        <end position="23"/>
    </location>
</feature>
<dbReference type="InterPro" id="IPR013766">
    <property type="entry name" value="Thioredoxin_domain"/>
</dbReference>
<evidence type="ECO:0000313" key="8">
    <source>
        <dbReference type="EMBL" id="SMP64353.1"/>
    </source>
</evidence>
<feature type="region of interest" description="Disordered" evidence="5">
    <location>
        <begin position="464"/>
        <end position="485"/>
    </location>
</feature>
<evidence type="ECO:0000256" key="5">
    <source>
        <dbReference type="SAM" id="MobiDB-lite"/>
    </source>
</evidence>
<dbReference type="CDD" id="cd02966">
    <property type="entry name" value="TlpA_like_family"/>
    <property type="match status" value="1"/>
</dbReference>
<evidence type="ECO:0000256" key="6">
    <source>
        <dbReference type="SAM" id="SignalP"/>
    </source>
</evidence>
<comment type="subcellular location">
    <subcellularLocation>
        <location evidence="1">Cell envelope</location>
    </subcellularLocation>
</comment>
<dbReference type="Gene3D" id="1.25.40.10">
    <property type="entry name" value="Tetratricopeptide repeat domain"/>
    <property type="match status" value="1"/>
</dbReference>
<feature type="domain" description="Thioredoxin" evidence="7">
    <location>
        <begin position="57"/>
        <end position="244"/>
    </location>
</feature>
<keyword evidence="2" id="KW-0201">Cytochrome c-type biogenesis</keyword>
<sequence>MRSVFGRRIFGLAWLCLTTTAGGLPTHQASAIELSPTTVDSVATDDESEEAEEQENLGIGSTAPPIDIEHWFSDANGRFEPNPEFESGKVYIVEFWATWCGPCIASMPHLATLQTELADRDVQVISVTYESLEKVETFLDREYKPKPSAKSTHEPATDDDATSEPDEETDSKTETKPSTYRELTSAYCLTADPDASVREDYMVASGRTTIPTAFLVGKSGQIEWIGHPMSLDEPLAAVLDDAWDRDAFKLAYSRELECKQAVRAISIALRTDAPESVLAEIDKALEEFADLEAATGSLRSMREYAVFRNLSEKVQAGDVDQAMSLAKEANLNPRWEDRFEDVLFAHALKVQDYDKAIELLELYIEQSPKDSIRKRLLATMIVDQWEATPELPSDVIDAGLALAEEILDQRPASSLYRFLVARLQRASGDIPAALLNAETALEESGKTSRYAKEIEKFIAEINPDIEAEQGSDQAANTQELETAPE</sequence>
<dbReference type="RefSeq" id="WP_283433577.1">
    <property type="nucleotide sequence ID" value="NZ_FXUG01000008.1"/>
</dbReference>
<dbReference type="PANTHER" id="PTHR42852:SF6">
    <property type="entry name" value="THIOL:DISULFIDE INTERCHANGE PROTEIN DSBE"/>
    <property type="match status" value="1"/>
</dbReference>
<evidence type="ECO:0000256" key="4">
    <source>
        <dbReference type="ARBA" id="ARBA00023284"/>
    </source>
</evidence>
<accession>A0ABY1Q9I5</accession>
<feature type="chain" id="PRO_5046720840" evidence="6">
    <location>
        <begin position="24"/>
        <end position="485"/>
    </location>
</feature>
<keyword evidence="3" id="KW-1015">Disulfide bond</keyword>
<evidence type="ECO:0000313" key="9">
    <source>
        <dbReference type="Proteomes" id="UP001158067"/>
    </source>
</evidence>
<feature type="compositionally biased region" description="Acidic residues" evidence="5">
    <location>
        <begin position="157"/>
        <end position="169"/>
    </location>
</feature>
<dbReference type="EMBL" id="FXUG01000008">
    <property type="protein sequence ID" value="SMP64353.1"/>
    <property type="molecule type" value="Genomic_DNA"/>
</dbReference>
<feature type="region of interest" description="Disordered" evidence="5">
    <location>
        <begin position="143"/>
        <end position="179"/>
    </location>
</feature>
<proteinExistence type="predicted"/>
<feature type="compositionally biased region" description="Basic and acidic residues" evidence="5">
    <location>
        <begin position="143"/>
        <end position="156"/>
    </location>
</feature>
<keyword evidence="4" id="KW-0676">Redox-active center</keyword>
<dbReference type="SUPFAM" id="SSF52833">
    <property type="entry name" value="Thioredoxin-like"/>
    <property type="match status" value="1"/>
</dbReference>
<dbReference type="InterPro" id="IPR036249">
    <property type="entry name" value="Thioredoxin-like_sf"/>
</dbReference>
<name>A0ABY1Q9I5_9BACT</name>
<dbReference type="SUPFAM" id="SSF48452">
    <property type="entry name" value="TPR-like"/>
    <property type="match status" value="1"/>
</dbReference>
<dbReference type="Proteomes" id="UP001158067">
    <property type="component" value="Unassembled WGS sequence"/>
</dbReference>
<evidence type="ECO:0000259" key="7">
    <source>
        <dbReference type="PROSITE" id="PS51352"/>
    </source>
</evidence>
<evidence type="ECO:0000256" key="2">
    <source>
        <dbReference type="ARBA" id="ARBA00022748"/>
    </source>
</evidence>
<reference evidence="8 9" key="1">
    <citation type="submission" date="2017-05" db="EMBL/GenBank/DDBJ databases">
        <authorList>
            <person name="Varghese N."/>
            <person name="Submissions S."/>
        </authorList>
    </citation>
    <scope>NUCLEOTIDE SEQUENCE [LARGE SCALE GENOMIC DNA]</scope>
    <source>
        <strain evidence="8 9">DSM 25457</strain>
    </source>
</reference>
<keyword evidence="6" id="KW-0732">Signal</keyword>
<dbReference type="PANTHER" id="PTHR42852">
    <property type="entry name" value="THIOL:DISULFIDE INTERCHANGE PROTEIN DSBE"/>
    <property type="match status" value="1"/>
</dbReference>
<feature type="compositionally biased region" description="Polar residues" evidence="5">
    <location>
        <begin position="470"/>
        <end position="485"/>
    </location>
</feature>
<dbReference type="InterPro" id="IPR011990">
    <property type="entry name" value="TPR-like_helical_dom_sf"/>
</dbReference>
<keyword evidence="9" id="KW-1185">Reference proteome</keyword>
<dbReference type="Pfam" id="PF00578">
    <property type="entry name" value="AhpC-TSA"/>
    <property type="match status" value="1"/>
</dbReference>
<evidence type="ECO:0000256" key="1">
    <source>
        <dbReference type="ARBA" id="ARBA00004196"/>
    </source>
</evidence>
<organism evidence="8 9">
    <name type="scientific">Neorhodopirellula lusitana</name>
    <dbReference type="NCBI Taxonomy" id="445327"/>
    <lineage>
        <taxon>Bacteria</taxon>
        <taxon>Pseudomonadati</taxon>
        <taxon>Planctomycetota</taxon>
        <taxon>Planctomycetia</taxon>
        <taxon>Pirellulales</taxon>
        <taxon>Pirellulaceae</taxon>
        <taxon>Neorhodopirellula</taxon>
    </lineage>
</organism>
<evidence type="ECO:0000256" key="3">
    <source>
        <dbReference type="ARBA" id="ARBA00023157"/>
    </source>
</evidence>
<protein>
    <submittedName>
        <fullName evidence="8">AhpC/TSA family protein</fullName>
    </submittedName>
</protein>